<keyword evidence="3" id="KW-1185">Reference proteome</keyword>
<feature type="transmembrane region" description="Helical" evidence="1">
    <location>
        <begin position="137"/>
        <end position="159"/>
    </location>
</feature>
<reference evidence="2 3" key="1">
    <citation type="submission" date="2019-03" db="EMBL/GenBank/DDBJ databases">
        <title>Genomic Encyclopedia of Type Strains, Phase III (KMG-III): the genomes of soil and plant-associated and newly described type strains.</title>
        <authorList>
            <person name="Whitman W."/>
        </authorList>
    </citation>
    <scope>NUCLEOTIDE SEQUENCE [LARGE SCALE GENOMIC DNA]</scope>
    <source>
        <strain evidence="2 3">CGMCC 1.12802</strain>
    </source>
</reference>
<dbReference type="Proteomes" id="UP000295313">
    <property type="component" value="Unassembled WGS sequence"/>
</dbReference>
<feature type="transmembrane region" description="Helical" evidence="1">
    <location>
        <begin position="77"/>
        <end position="94"/>
    </location>
</feature>
<organism evidence="2 3">
    <name type="scientific">Epilithonimonas xixisoli</name>
    <dbReference type="NCBI Taxonomy" id="1476462"/>
    <lineage>
        <taxon>Bacteria</taxon>
        <taxon>Pseudomonadati</taxon>
        <taxon>Bacteroidota</taxon>
        <taxon>Flavobacteriia</taxon>
        <taxon>Flavobacteriales</taxon>
        <taxon>Weeksellaceae</taxon>
        <taxon>Chryseobacterium group</taxon>
        <taxon>Epilithonimonas</taxon>
    </lineage>
</organism>
<name>A0A4R8IDK5_9FLAO</name>
<feature type="transmembrane region" description="Helical" evidence="1">
    <location>
        <begin position="174"/>
        <end position="192"/>
    </location>
</feature>
<protein>
    <recommendedName>
        <fullName evidence="4">YhhN-like protein</fullName>
    </recommendedName>
</protein>
<keyword evidence="1" id="KW-0472">Membrane</keyword>
<evidence type="ECO:0000256" key="1">
    <source>
        <dbReference type="SAM" id="Phobius"/>
    </source>
</evidence>
<evidence type="ECO:0000313" key="3">
    <source>
        <dbReference type="Proteomes" id="UP000295313"/>
    </source>
</evidence>
<comment type="caution">
    <text evidence="2">The sequence shown here is derived from an EMBL/GenBank/DDBJ whole genome shotgun (WGS) entry which is preliminary data.</text>
</comment>
<dbReference type="AlphaFoldDB" id="A0A4R8IDK5"/>
<sequence length="195" mass="23402">MEIIDWTYIIIISLCAIASIIMPIARREKLWVYFVVVWIAEIYVFFFQARYVFEIYFYSVMLCNFYLIYYFLKKTPLWIYLLIVYAVVSVFVIMKGKLYNEIDNISLILLYLILAFHYFITQILTPNEIPIQKKQKFWIATGLFIWSIAYAFNAFPLYYLSNADLVFMKLVNNIFHYVTVFSYLLFLIGLNCKNP</sequence>
<gene>
    <name evidence="2" type="ORF">B0I22_3237</name>
</gene>
<feature type="transmembrane region" description="Helical" evidence="1">
    <location>
        <begin position="106"/>
        <end position="125"/>
    </location>
</feature>
<dbReference type="EMBL" id="SOEO01000003">
    <property type="protein sequence ID" value="TDX83169.1"/>
    <property type="molecule type" value="Genomic_DNA"/>
</dbReference>
<keyword evidence="1" id="KW-0812">Transmembrane</keyword>
<accession>A0A4R8IDK5</accession>
<feature type="transmembrane region" description="Helical" evidence="1">
    <location>
        <begin position="30"/>
        <end position="49"/>
    </location>
</feature>
<evidence type="ECO:0008006" key="4">
    <source>
        <dbReference type="Google" id="ProtNLM"/>
    </source>
</evidence>
<feature type="transmembrane region" description="Helical" evidence="1">
    <location>
        <begin position="55"/>
        <end position="72"/>
    </location>
</feature>
<feature type="transmembrane region" description="Helical" evidence="1">
    <location>
        <begin position="6"/>
        <end position="25"/>
    </location>
</feature>
<evidence type="ECO:0000313" key="2">
    <source>
        <dbReference type="EMBL" id="TDX83169.1"/>
    </source>
</evidence>
<proteinExistence type="predicted"/>
<keyword evidence="1" id="KW-1133">Transmembrane helix</keyword>